<feature type="signal peptide" evidence="2">
    <location>
        <begin position="1"/>
        <end position="32"/>
    </location>
</feature>
<keyword evidence="2" id="KW-0732">Signal</keyword>
<protein>
    <recommendedName>
        <fullName evidence="5">Transmembrane protein</fullName>
    </recommendedName>
</protein>
<dbReference type="EMBL" id="JAZDWU010000008">
    <property type="protein sequence ID" value="KAK9994972.1"/>
    <property type="molecule type" value="Genomic_DNA"/>
</dbReference>
<feature type="region of interest" description="Disordered" evidence="1">
    <location>
        <begin position="34"/>
        <end position="65"/>
    </location>
</feature>
<comment type="caution">
    <text evidence="3">The sequence shown here is derived from an EMBL/GenBank/DDBJ whole genome shotgun (WGS) entry which is preliminary data.</text>
</comment>
<evidence type="ECO:0000313" key="4">
    <source>
        <dbReference type="Proteomes" id="UP001459277"/>
    </source>
</evidence>
<name>A0AAW2CBU7_9ROSI</name>
<dbReference type="AlphaFoldDB" id="A0AAW2CBU7"/>
<evidence type="ECO:0000313" key="3">
    <source>
        <dbReference type="EMBL" id="KAK9994972.1"/>
    </source>
</evidence>
<feature type="chain" id="PRO_5043755201" description="Transmembrane protein" evidence="2">
    <location>
        <begin position="33"/>
        <end position="108"/>
    </location>
</feature>
<evidence type="ECO:0000256" key="2">
    <source>
        <dbReference type="SAM" id="SignalP"/>
    </source>
</evidence>
<keyword evidence="4" id="KW-1185">Reference proteome</keyword>
<sequence length="108" mass="11511">MSPSTKTMASKKFITWGFLFILMFLLASEAASRKVPGTSELGNSKVKKGGVVLPSTPNPGTHFGVGYGYDQSKKSSIQEAKKHGIVPPSGPNPFAYIPDRPAVLSSRT</sequence>
<evidence type="ECO:0008006" key="5">
    <source>
        <dbReference type="Google" id="ProtNLM"/>
    </source>
</evidence>
<dbReference type="Proteomes" id="UP001459277">
    <property type="component" value="Unassembled WGS sequence"/>
</dbReference>
<accession>A0AAW2CBU7</accession>
<gene>
    <name evidence="3" type="ORF">SO802_024675</name>
</gene>
<feature type="region of interest" description="Disordered" evidence="1">
    <location>
        <begin position="85"/>
        <end position="108"/>
    </location>
</feature>
<proteinExistence type="predicted"/>
<reference evidence="3 4" key="1">
    <citation type="submission" date="2024-01" db="EMBL/GenBank/DDBJ databases">
        <title>A telomere-to-telomere, gap-free genome of sweet tea (Lithocarpus litseifolius).</title>
        <authorList>
            <person name="Zhou J."/>
        </authorList>
    </citation>
    <scope>NUCLEOTIDE SEQUENCE [LARGE SCALE GENOMIC DNA]</scope>
    <source>
        <strain evidence="3">Zhou-2022a</strain>
        <tissue evidence="3">Leaf</tissue>
    </source>
</reference>
<organism evidence="3 4">
    <name type="scientific">Lithocarpus litseifolius</name>
    <dbReference type="NCBI Taxonomy" id="425828"/>
    <lineage>
        <taxon>Eukaryota</taxon>
        <taxon>Viridiplantae</taxon>
        <taxon>Streptophyta</taxon>
        <taxon>Embryophyta</taxon>
        <taxon>Tracheophyta</taxon>
        <taxon>Spermatophyta</taxon>
        <taxon>Magnoliopsida</taxon>
        <taxon>eudicotyledons</taxon>
        <taxon>Gunneridae</taxon>
        <taxon>Pentapetalae</taxon>
        <taxon>rosids</taxon>
        <taxon>fabids</taxon>
        <taxon>Fagales</taxon>
        <taxon>Fagaceae</taxon>
        <taxon>Lithocarpus</taxon>
    </lineage>
</organism>
<evidence type="ECO:0000256" key="1">
    <source>
        <dbReference type="SAM" id="MobiDB-lite"/>
    </source>
</evidence>